<reference evidence="1 2" key="1">
    <citation type="journal article" date="2015" name="Proc. Natl. Acad. Sci. U.S.A.">
        <title>The resurrection genome of Boea hygrometrica: A blueprint for survival of dehydration.</title>
        <authorList>
            <person name="Xiao L."/>
            <person name="Yang G."/>
            <person name="Zhang L."/>
            <person name="Yang X."/>
            <person name="Zhao S."/>
            <person name="Ji Z."/>
            <person name="Zhou Q."/>
            <person name="Hu M."/>
            <person name="Wang Y."/>
            <person name="Chen M."/>
            <person name="Xu Y."/>
            <person name="Jin H."/>
            <person name="Xiao X."/>
            <person name="Hu G."/>
            <person name="Bao F."/>
            <person name="Hu Y."/>
            <person name="Wan P."/>
            <person name="Li L."/>
            <person name="Deng X."/>
            <person name="Kuang T."/>
            <person name="Xiang C."/>
            <person name="Zhu J.K."/>
            <person name="Oliver M.J."/>
            <person name="He Y."/>
        </authorList>
    </citation>
    <scope>NUCLEOTIDE SEQUENCE [LARGE SCALE GENOMIC DNA]</scope>
    <source>
        <strain evidence="2">cv. XS01</strain>
    </source>
</reference>
<sequence length="99" mass="10721">MGATCAARYVAAAAAVRPPADGRVASRWLRGAWRDSARPCAARYVAAAAAVRPPSDVISDRLLRRLIFTSWFCSGLSQAAHEVFGPMFDIGPIWSILKF</sequence>
<evidence type="ECO:0000313" key="1">
    <source>
        <dbReference type="EMBL" id="KZV25885.1"/>
    </source>
</evidence>
<organism evidence="1 2">
    <name type="scientific">Dorcoceras hygrometricum</name>
    <dbReference type="NCBI Taxonomy" id="472368"/>
    <lineage>
        <taxon>Eukaryota</taxon>
        <taxon>Viridiplantae</taxon>
        <taxon>Streptophyta</taxon>
        <taxon>Embryophyta</taxon>
        <taxon>Tracheophyta</taxon>
        <taxon>Spermatophyta</taxon>
        <taxon>Magnoliopsida</taxon>
        <taxon>eudicotyledons</taxon>
        <taxon>Gunneridae</taxon>
        <taxon>Pentapetalae</taxon>
        <taxon>asterids</taxon>
        <taxon>lamiids</taxon>
        <taxon>Lamiales</taxon>
        <taxon>Gesneriaceae</taxon>
        <taxon>Didymocarpoideae</taxon>
        <taxon>Trichosporeae</taxon>
        <taxon>Loxocarpinae</taxon>
        <taxon>Dorcoceras</taxon>
    </lineage>
</organism>
<accession>A0A2Z7AVL2</accession>
<protein>
    <submittedName>
        <fullName evidence="1">Pentatricopeptide repeat-containing protein mitochondrial</fullName>
    </submittedName>
</protein>
<dbReference type="AlphaFoldDB" id="A0A2Z7AVL2"/>
<dbReference type="Proteomes" id="UP000250235">
    <property type="component" value="Unassembled WGS sequence"/>
</dbReference>
<name>A0A2Z7AVL2_9LAMI</name>
<keyword evidence="2" id="KW-1185">Reference proteome</keyword>
<dbReference type="EMBL" id="KV011810">
    <property type="protein sequence ID" value="KZV25885.1"/>
    <property type="molecule type" value="Genomic_DNA"/>
</dbReference>
<proteinExistence type="predicted"/>
<evidence type="ECO:0000313" key="2">
    <source>
        <dbReference type="Proteomes" id="UP000250235"/>
    </source>
</evidence>
<gene>
    <name evidence="1" type="ORF">F511_31230</name>
</gene>